<evidence type="ECO:0000313" key="9">
    <source>
        <dbReference type="EMBL" id="MFL0161350.1"/>
    </source>
</evidence>
<evidence type="ECO:0000256" key="3">
    <source>
        <dbReference type="ARBA" id="ARBA00022692"/>
    </source>
</evidence>
<keyword evidence="4 7" id="KW-1133">Transmembrane helix</keyword>
<feature type="transmembrane region" description="Helical" evidence="7">
    <location>
        <begin position="337"/>
        <end position="356"/>
    </location>
</feature>
<sequence>MSKENNSIHPNINSGEITINFGEILRVLKSYYLFIGITAFIFAGIGAIYSLTIPNEFVATVKLLPEMDNRSSGSNLGGLKSIAGLAGVDLGSGLGSDLVKPDIYPNIVQSTPFLLEALQSNIYVQKHKKWLQVYDYLIAYPETPPLQIFSFNQSVQAPKKTTGIQSPKSTISSELIQLNKSQYYAVNNLRRRIKAEFDKKTGVIMISVKMTDPVAAANLTSFTQSYLTKYVISYRMEKVLKELKFLQDRLLDARKSYDNALSRLSTYRDQHRNTFLQVAKDQEKKLQYEVDIAFNLYAGLNTQVTDSKVKVQRETPVFKVLEPAQVPLQKSDPQRTIITLSFLFFGLFLSLIIVFFRSVNLKKLLSQ</sequence>
<keyword evidence="3 7" id="KW-0812">Transmembrane</keyword>
<dbReference type="Pfam" id="PF02706">
    <property type="entry name" value="Wzz"/>
    <property type="match status" value="1"/>
</dbReference>
<organism evidence="9 10">
    <name type="scientific">Aquirufa salirivi</name>
    <dbReference type="NCBI Taxonomy" id="3104729"/>
    <lineage>
        <taxon>Bacteria</taxon>
        <taxon>Pseudomonadati</taxon>
        <taxon>Bacteroidota</taxon>
        <taxon>Cytophagia</taxon>
        <taxon>Cytophagales</taxon>
        <taxon>Flectobacillaceae</taxon>
        <taxon>Aquirufa</taxon>
    </lineage>
</organism>
<evidence type="ECO:0000256" key="6">
    <source>
        <dbReference type="SAM" id="Coils"/>
    </source>
</evidence>
<dbReference type="InterPro" id="IPR050445">
    <property type="entry name" value="Bact_polysacc_biosynth/exp"/>
</dbReference>
<keyword evidence="6" id="KW-0175">Coiled coil</keyword>
<feature type="domain" description="Polysaccharide chain length determinant N-terminal" evidence="8">
    <location>
        <begin position="18"/>
        <end position="89"/>
    </location>
</feature>
<comment type="subcellular location">
    <subcellularLocation>
        <location evidence="1">Cell membrane</location>
        <topology evidence="1">Multi-pass membrane protein</topology>
    </subcellularLocation>
</comment>
<dbReference type="PANTHER" id="PTHR32309:SF13">
    <property type="entry name" value="FERRIC ENTEROBACTIN TRANSPORT PROTEIN FEPE"/>
    <property type="match status" value="1"/>
</dbReference>
<feature type="transmembrane region" description="Helical" evidence="7">
    <location>
        <begin position="31"/>
        <end position="51"/>
    </location>
</feature>
<dbReference type="EMBL" id="JBEWZH010000002">
    <property type="protein sequence ID" value="MFL0161350.1"/>
    <property type="molecule type" value="Genomic_DNA"/>
</dbReference>
<dbReference type="RefSeq" id="WP_406749736.1">
    <property type="nucleotide sequence ID" value="NZ_JBEWZH010000002.1"/>
</dbReference>
<comment type="caution">
    <text evidence="9">The sequence shown here is derived from an EMBL/GenBank/DDBJ whole genome shotgun (WGS) entry which is preliminary data.</text>
</comment>
<gene>
    <name evidence="9" type="ORF">U0R11_03015</name>
</gene>
<keyword evidence="5 7" id="KW-0472">Membrane</keyword>
<evidence type="ECO:0000256" key="5">
    <source>
        <dbReference type="ARBA" id="ARBA00023136"/>
    </source>
</evidence>
<dbReference type="InterPro" id="IPR003856">
    <property type="entry name" value="LPS_length_determ_N"/>
</dbReference>
<evidence type="ECO:0000259" key="8">
    <source>
        <dbReference type="Pfam" id="PF02706"/>
    </source>
</evidence>
<evidence type="ECO:0000313" key="10">
    <source>
        <dbReference type="Proteomes" id="UP001623558"/>
    </source>
</evidence>
<keyword evidence="2" id="KW-1003">Cell membrane</keyword>
<evidence type="ECO:0000256" key="7">
    <source>
        <dbReference type="SAM" id="Phobius"/>
    </source>
</evidence>
<evidence type="ECO:0000256" key="1">
    <source>
        <dbReference type="ARBA" id="ARBA00004651"/>
    </source>
</evidence>
<dbReference type="Proteomes" id="UP001623558">
    <property type="component" value="Unassembled WGS sequence"/>
</dbReference>
<protein>
    <submittedName>
        <fullName evidence="9">Wzz/FepE/Etk N-terminal domain-containing protein</fullName>
    </submittedName>
</protein>
<dbReference type="PANTHER" id="PTHR32309">
    <property type="entry name" value="TYROSINE-PROTEIN KINASE"/>
    <property type="match status" value="1"/>
</dbReference>
<accession>A0ABW8RUF3</accession>
<feature type="coiled-coil region" evidence="6">
    <location>
        <begin position="236"/>
        <end position="263"/>
    </location>
</feature>
<proteinExistence type="predicted"/>
<name>A0ABW8RUF3_9BACT</name>
<evidence type="ECO:0000256" key="2">
    <source>
        <dbReference type="ARBA" id="ARBA00022475"/>
    </source>
</evidence>
<evidence type="ECO:0000256" key="4">
    <source>
        <dbReference type="ARBA" id="ARBA00022989"/>
    </source>
</evidence>
<reference evidence="9 10" key="1">
    <citation type="submission" date="2024-07" db="EMBL/GenBank/DDBJ databases">
        <authorList>
            <person name="Pitt A."/>
            <person name="Hahn M.W."/>
        </authorList>
    </citation>
    <scope>NUCLEOTIDE SEQUENCE [LARGE SCALE GENOMIC DNA]</scope>
    <source>
        <strain evidence="9 10">1-SAACH-A3</strain>
    </source>
</reference>
<keyword evidence="10" id="KW-1185">Reference proteome</keyword>